<sequence>MIYSFAIDLDSHLYLSVQMGALGNKELAFNPYKTLCIEKLVLRLLFYRTYLMKKSLVNLAVVANLSFILSACGGSSGSSGNQAPVFNQSTFTYELLEDQSMQGEVAATDADGDQLAYSVGKSADNGVITVNRDGSFIYTPVANFFGEDTATIVVSDSIASATISLSFQVTNVNDLPVISTSQVVVSSTGQTKGQVTAQDLDGDTLTFSIVQAPSVGKLFLDSETGHFTYDAEALNEVKGSFIVSVSDGNAEPVEAEVSLSPSFVTNQDKLGFYYASDVSHLSKAKQLVELNQADDPVAIKNALLAEQAYAEIALGYAQSGFADEAIKLVSNQIAGRKVKAQAYKAIAVAFDKQGQIELANQQRQHATVEYNTYLAELGLENIGSSDAHFYFQVIRDYLNVEQNDLATELLKNTNLYANSLIALDEESKSAHRAFVTAHQTHSQNMVEDFVNDEPNVNFDKTYNAIKAFSDITSTVSYQETSRGIYHQYRANFFRQAAQLAHILSLKSSGTDKEKALQLAKYNLAQGLALYSDINYDSQYALKAEEYAANTLARFDTPLQLFSGLFESLYPEYIAAHKSEDNSGNVAYELLKSVGSSTDLRMGHRHLYAHKLLTDALSGRPMTETLANISSTFSGGDEAEIFHTLVEAGTVNFAERYGAWLLHYAGLDEQALILLSEAEKLIQTEAYLTDVRFVVDQVLESDGCMRLAELNHVFGGNSEQSNSVVTTCDTLAKTYYQGSETISADKQVQAFNALSVAWTREQQSEKALAASTTAQEVALTFSAVDDFIEEHFAVANAQASNGFLTQSLATIQIAFSKFSQAMDETVTVEEKVELIEDTLSQLESLTEREVNIKYLAVNNLQFGVQHHAGLNDDYAQVVTETKTLIEDMLDELASATSALSDKDKQDIYKDISVQYAAINAYDKAVSLVLDPVYTEADKELLLLDIVKLQATQDDLPSTAVANVDTDKDGLVNFFLPDASEQQITASNLKMDEDSDNDGLSDLEDLSPLKAD</sequence>
<dbReference type="KEGG" id="pphe:PP2015_2203"/>
<evidence type="ECO:0000259" key="2">
    <source>
        <dbReference type="Pfam" id="PF17803"/>
    </source>
</evidence>
<dbReference type="CDD" id="cd11304">
    <property type="entry name" value="Cadherin_repeat"/>
    <property type="match status" value="1"/>
</dbReference>
<feature type="region of interest" description="Disordered" evidence="1">
    <location>
        <begin position="983"/>
        <end position="1010"/>
    </location>
</feature>
<evidence type="ECO:0000256" key="1">
    <source>
        <dbReference type="SAM" id="MobiDB-lite"/>
    </source>
</evidence>
<dbReference type="Pfam" id="PF17963">
    <property type="entry name" value="Big_9"/>
    <property type="match status" value="1"/>
</dbReference>
<name>A0A0S2K2Y4_9GAMM</name>
<dbReference type="AlphaFoldDB" id="A0A0S2K2Y4"/>
<feature type="domain" description="RapA2 cadherin-like" evidence="2">
    <location>
        <begin position="165"/>
        <end position="229"/>
    </location>
</feature>
<evidence type="ECO:0000313" key="4">
    <source>
        <dbReference type="Proteomes" id="UP000061457"/>
    </source>
</evidence>
<gene>
    <name evidence="3" type="ORF">PP2015_2203</name>
</gene>
<dbReference type="PATRIC" id="fig|161398.10.peg.2241"/>
<proteinExistence type="predicted"/>
<keyword evidence="4" id="KW-1185">Reference proteome</keyword>
<organism evidence="3 4">
    <name type="scientific">Pseudoalteromonas phenolica</name>
    <dbReference type="NCBI Taxonomy" id="161398"/>
    <lineage>
        <taxon>Bacteria</taxon>
        <taxon>Pseudomonadati</taxon>
        <taxon>Pseudomonadota</taxon>
        <taxon>Gammaproteobacteria</taxon>
        <taxon>Alteromonadales</taxon>
        <taxon>Pseudoalteromonadaceae</taxon>
        <taxon>Pseudoalteromonas</taxon>
    </lineage>
</organism>
<reference evidence="4" key="1">
    <citation type="submission" date="2015-11" db="EMBL/GenBank/DDBJ databases">
        <authorList>
            <person name="Kim K.M."/>
        </authorList>
    </citation>
    <scope>NUCLEOTIDE SEQUENCE [LARGE SCALE GENOMIC DNA]</scope>
    <source>
        <strain evidence="4">KCTC 12086</strain>
    </source>
</reference>
<accession>A0A0S2K2Y4</accession>
<dbReference type="EMBL" id="CP013187">
    <property type="protein sequence ID" value="ALO42700.1"/>
    <property type="molecule type" value="Genomic_DNA"/>
</dbReference>
<dbReference type="Gene3D" id="2.60.40.2810">
    <property type="match status" value="1"/>
</dbReference>
<feature type="compositionally biased region" description="Acidic residues" evidence="1">
    <location>
        <begin position="991"/>
        <end position="1003"/>
    </location>
</feature>
<dbReference type="InterPro" id="IPR040853">
    <property type="entry name" value="RapA2_cadherin-like"/>
</dbReference>
<dbReference type="Proteomes" id="UP000061457">
    <property type="component" value="Chromosome I"/>
</dbReference>
<evidence type="ECO:0000313" key="3">
    <source>
        <dbReference type="EMBL" id="ALO42700.1"/>
    </source>
</evidence>
<dbReference type="Pfam" id="PF17803">
    <property type="entry name" value="Cadherin_4"/>
    <property type="match status" value="1"/>
</dbReference>
<dbReference type="STRING" id="161398.PP2015_2203"/>
<protein>
    <recommendedName>
        <fullName evidence="2">RapA2 cadherin-like domain-containing protein</fullName>
    </recommendedName>
</protein>